<accession>A0A4Q9LKM5</accession>
<dbReference type="AlphaFoldDB" id="A0A4Q9LKM5"/>
<dbReference type="VEuPathDB" id="MicrosporidiaDB:CWI39_0337p0050"/>
<dbReference type="Proteomes" id="UP000291404">
    <property type="component" value="Unassembled WGS sequence"/>
</dbReference>
<evidence type="ECO:0000313" key="4">
    <source>
        <dbReference type="Proteomes" id="UP000291404"/>
    </source>
</evidence>
<name>A0A4Q9LKM5_9MICR</name>
<dbReference type="EMBL" id="PITI01000100">
    <property type="protein sequence ID" value="TBU08764.1"/>
    <property type="molecule type" value="Genomic_DNA"/>
</dbReference>
<organism evidence="3 4">
    <name type="scientific">Hamiltosporidium magnivora</name>
    <dbReference type="NCBI Taxonomy" id="148818"/>
    <lineage>
        <taxon>Eukaryota</taxon>
        <taxon>Fungi</taxon>
        <taxon>Fungi incertae sedis</taxon>
        <taxon>Microsporidia</taxon>
        <taxon>Dubosqiidae</taxon>
        <taxon>Hamiltosporidium</taxon>
    </lineage>
</organism>
<keyword evidence="4" id="KW-1185">Reference proteome</keyword>
<feature type="compositionally biased region" description="Basic and acidic residues" evidence="1">
    <location>
        <begin position="48"/>
        <end position="83"/>
    </location>
</feature>
<dbReference type="VEuPathDB" id="MicrosporidiaDB:CWI36_0100p0060"/>
<comment type="caution">
    <text evidence="3">The sequence shown here is derived from an EMBL/GenBank/DDBJ whole genome shotgun (WGS) entry which is preliminary data.</text>
</comment>
<evidence type="ECO:0000313" key="3">
    <source>
        <dbReference type="EMBL" id="TBU08764.1"/>
    </source>
</evidence>
<gene>
    <name evidence="3" type="ORF">CWI36_0100p0060</name>
    <name evidence="2" type="ORF">CWI36_0157p0060</name>
</gene>
<evidence type="ECO:0000313" key="2">
    <source>
        <dbReference type="EMBL" id="TBU08296.1"/>
    </source>
</evidence>
<proteinExistence type="predicted"/>
<protein>
    <submittedName>
        <fullName evidence="3">Uncharacterized protein</fullName>
    </submittedName>
</protein>
<feature type="region of interest" description="Disordered" evidence="1">
    <location>
        <begin position="46"/>
        <end position="139"/>
    </location>
</feature>
<dbReference type="EMBL" id="PITI01000157">
    <property type="protein sequence ID" value="TBU08296.1"/>
    <property type="molecule type" value="Genomic_DNA"/>
</dbReference>
<dbReference type="VEuPathDB" id="MicrosporidiaDB:CWI36_0157p0060"/>
<sequence>MRYEYGNIIINLIIYGFKVNTKKAARIIQEDSKPFEIQCTCISEEDAEKEKKRIAEEENKKKGESKEDEEAGVKEGSKEGGKEEDNEAIDDATVGEKDAAMSNKEGTSEGANCTKNKENKADKPKDKDEDTNKDKKDEESKNKFLKITKTYGGSSKDSVVSLSNFINAVQNLKFKENCSITSKGWFKITLLGSKPYSLEVQPFKNISPKDIQIKDTIKIEFSQFGKLSIKISNKDSFNETVESKIGKEIFEVINGL</sequence>
<feature type="compositionally biased region" description="Basic and acidic residues" evidence="1">
    <location>
        <begin position="115"/>
        <end position="139"/>
    </location>
</feature>
<evidence type="ECO:0000256" key="1">
    <source>
        <dbReference type="SAM" id="MobiDB-lite"/>
    </source>
</evidence>
<reference evidence="3 4" key="1">
    <citation type="submission" date="2017-12" db="EMBL/GenBank/DDBJ databases">
        <authorList>
            <person name="Pombert J.-F."/>
            <person name="Haag K.L."/>
            <person name="Ebert D."/>
        </authorList>
    </citation>
    <scope>NUCLEOTIDE SEQUENCE [LARGE SCALE GENOMIC DNA]</scope>
    <source>
        <strain evidence="3">BE-OM-2</strain>
    </source>
</reference>